<proteinExistence type="predicted"/>
<reference evidence="2 3" key="1">
    <citation type="submission" date="2017-07" db="EMBL/GenBank/DDBJ databases">
        <title>Streptococcus pluranimalium as cause of bovine abortion.</title>
        <authorList>
            <person name="Rodriguez Campos S."/>
            <person name="Gobeli Brawand S."/>
            <person name="Brodard I."/>
            <person name="Rychener L."/>
            <person name="Perreten V."/>
        </authorList>
    </citation>
    <scope>NUCLEOTIDE SEQUENCE [LARGE SCALE GENOMIC DNA]</scope>
    <source>
        <strain evidence="2 3">14A0014</strain>
    </source>
</reference>
<protein>
    <submittedName>
        <fullName evidence="2">Uncharacterized protein</fullName>
    </submittedName>
</protein>
<evidence type="ECO:0000313" key="2">
    <source>
        <dbReference type="EMBL" id="AXJ14104.1"/>
    </source>
</evidence>
<organism evidence="2 3">
    <name type="scientific">Streptococcus pluranimalium</name>
    <dbReference type="NCBI Taxonomy" id="82348"/>
    <lineage>
        <taxon>Bacteria</taxon>
        <taxon>Bacillati</taxon>
        <taxon>Bacillota</taxon>
        <taxon>Bacilli</taxon>
        <taxon>Lactobacillales</taxon>
        <taxon>Streptococcaceae</taxon>
        <taxon>Streptococcus</taxon>
    </lineage>
</organism>
<dbReference type="Proteomes" id="UP000255411">
    <property type="component" value="Chromosome"/>
</dbReference>
<keyword evidence="1" id="KW-0812">Transmembrane</keyword>
<accession>A0A345VN02</accession>
<sequence length="120" mass="13289">MKNNPTRSEKREIERLKAMEPSAGRKGFILNTYFKITIVPLILTGIIYSMSFKVKSIIFLGDTFDIASILFSICLGLTVSFTGALVICEPMCGNDIDYKADVTMVTIIIILLFLTLVSNG</sequence>
<feature type="transmembrane region" description="Helical" evidence="1">
    <location>
        <begin position="28"/>
        <end position="48"/>
    </location>
</feature>
<keyword evidence="1" id="KW-0472">Membrane</keyword>
<evidence type="ECO:0000256" key="1">
    <source>
        <dbReference type="SAM" id="Phobius"/>
    </source>
</evidence>
<dbReference type="RefSeq" id="WP_115131025.1">
    <property type="nucleotide sequence ID" value="NZ_CP022601.1"/>
</dbReference>
<dbReference type="EMBL" id="CP022601">
    <property type="protein sequence ID" value="AXJ14104.1"/>
    <property type="molecule type" value="Genomic_DNA"/>
</dbReference>
<gene>
    <name evidence="2" type="ORF">Sp14A_22220</name>
</gene>
<evidence type="ECO:0000313" key="3">
    <source>
        <dbReference type="Proteomes" id="UP000255411"/>
    </source>
</evidence>
<dbReference type="AlphaFoldDB" id="A0A345VN02"/>
<feature type="transmembrane region" description="Helical" evidence="1">
    <location>
        <begin position="68"/>
        <end position="88"/>
    </location>
</feature>
<keyword evidence="1" id="KW-1133">Transmembrane helix</keyword>
<feature type="transmembrane region" description="Helical" evidence="1">
    <location>
        <begin position="100"/>
        <end position="118"/>
    </location>
</feature>
<name>A0A345VN02_9STRE</name>